<keyword evidence="2" id="KW-1185">Reference proteome</keyword>
<reference evidence="2" key="1">
    <citation type="journal article" date="2024" name="Proc. Natl. Acad. Sci. U.S.A.">
        <title>Extraordinary preservation of gene collinearity over three hundred million years revealed in homosporous lycophytes.</title>
        <authorList>
            <person name="Li C."/>
            <person name="Wickell D."/>
            <person name="Kuo L.Y."/>
            <person name="Chen X."/>
            <person name="Nie B."/>
            <person name="Liao X."/>
            <person name="Peng D."/>
            <person name="Ji J."/>
            <person name="Jenkins J."/>
            <person name="Williams M."/>
            <person name="Shu S."/>
            <person name="Plott C."/>
            <person name="Barry K."/>
            <person name="Rajasekar S."/>
            <person name="Grimwood J."/>
            <person name="Han X."/>
            <person name="Sun S."/>
            <person name="Hou Z."/>
            <person name="He W."/>
            <person name="Dai G."/>
            <person name="Sun C."/>
            <person name="Schmutz J."/>
            <person name="Leebens-Mack J.H."/>
            <person name="Li F.W."/>
            <person name="Wang L."/>
        </authorList>
    </citation>
    <scope>NUCLEOTIDE SEQUENCE [LARGE SCALE GENOMIC DNA]</scope>
    <source>
        <strain evidence="2">cv. PW_Plant_1</strain>
    </source>
</reference>
<evidence type="ECO:0000313" key="2">
    <source>
        <dbReference type="Proteomes" id="UP001162992"/>
    </source>
</evidence>
<gene>
    <name evidence="1" type="ORF">O6H91_23G002300</name>
</gene>
<dbReference type="Proteomes" id="UP001162992">
    <property type="component" value="Chromosome 23"/>
</dbReference>
<sequence length="208" mass="23285">MPQVLAIHSFHRGLEELSHSCYPRVFVHQRCFHGLSTGFWFSPLLQRGCICRGHVFLEVSCLLRDPRALGTHSIEQRFEQAWSHILKDSICIEPRSEGKGLCACFLQGFKAGFHASVPRFSRVSWCVLPAAYTFSSVQILICSLEVPSTHFHQVVSTSSTHLLKQPICKISAPQRKPLISSIRQPLAVACFSKSFSHTAVIHTFAAVL</sequence>
<comment type="caution">
    <text evidence="1">The sequence shown here is derived from an EMBL/GenBank/DDBJ whole genome shotgun (WGS) entry which is preliminary data.</text>
</comment>
<protein>
    <submittedName>
        <fullName evidence="1">Uncharacterized protein</fullName>
    </submittedName>
</protein>
<accession>A0ACC2A7W4</accession>
<name>A0ACC2A7W4_DIPCM</name>
<organism evidence="1 2">
    <name type="scientific">Diphasiastrum complanatum</name>
    <name type="common">Issler's clubmoss</name>
    <name type="synonym">Lycopodium complanatum</name>
    <dbReference type="NCBI Taxonomy" id="34168"/>
    <lineage>
        <taxon>Eukaryota</taxon>
        <taxon>Viridiplantae</taxon>
        <taxon>Streptophyta</taxon>
        <taxon>Embryophyta</taxon>
        <taxon>Tracheophyta</taxon>
        <taxon>Lycopodiopsida</taxon>
        <taxon>Lycopodiales</taxon>
        <taxon>Lycopodiaceae</taxon>
        <taxon>Lycopodioideae</taxon>
        <taxon>Diphasiastrum</taxon>
    </lineage>
</organism>
<proteinExistence type="predicted"/>
<evidence type="ECO:0000313" key="1">
    <source>
        <dbReference type="EMBL" id="KAJ7513501.1"/>
    </source>
</evidence>
<dbReference type="EMBL" id="CM055114">
    <property type="protein sequence ID" value="KAJ7513501.1"/>
    <property type="molecule type" value="Genomic_DNA"/>
</dbReference>